<keyword evidence="2 5" id="KW-0479">Metal-binding</keyword>
<reference evidence="7 8" key="1">
    <citation type="submission" date="2019-01" db="EMBL/GenBank/DDBJ databases">
        <authorList>
            <person name="Chen W.-M."/>
        </authorList>
    </citation>
    <scope>NUCLEOTIDE SEQUENCE [LARGE SCALE GENOMIC DNA]</scope>
    <source>
        <strain evidence="7 8">FSY-15</strain>
    </source>
</reference>
<dbReference type="Proteomes" id="UP000282832">
    <property type="component" value="Unassembled WGS sequence"/>
</dbReference>
<dbReference type="SUPFAM" id="SSF69318">
    <property type="entry name" value="Integrin alpha N-terminal domain"/>
    <property type="match status" value="1"/>
</dbReference>
<dbReference type="OrthoDB" id="1391917at2"/>
<keyword evidence="3" id="KW-0732">Signal</keyword>
<keyword evidence="8" id="KW-1185">Reference proteome</keyword>
<dbReference type="GO" id="GO:0020037">
    <property type="term" value="F:heme binding"/>
    <property type="evidence" value="ECO:0007669"/>
    <property type="project" value="InterPro"/>
</dbReference>
<evidence type="ECO:0000256" key="4">
    <source>
        <dbReference type="ARBA" id="ARBA00023004"/>
    </source>
</evidence>
<dbReference type="InterPro" id="IPR028994">
    <property type="entry name" value="Integrin_alpha_N"/>
</dbReference>
<dbReference type="SUPFAM" id="SSF46626">
    <property type="entry name" value="Cytochrome c"/>
    <property type="match status" value="1"/>
</dbReference>
<dbReference type="InterPro" id="IPR013517">
    <property type="entry name" value="FG-GAP"/>
</dbReference>
<evidence type="ECO:0000259" key="6">
    <source>
        <dbReference type="PROSITE" id="PS51007"/>
    </source>
</evidence>
<evidence type="ECO:0000256" key="3">
    <source>
        <dbReference type="ARBA" id="ARBA00022729"/>
    </source>
</evidence>
<evidence type="ECO:0000256" key="1">
    <source>
        <dbReference type="ARBA" id="ARBA00022617"/>
    </source>
</evidence>
<name>A0A437PRU6_9BACT</name>
<evidence type="ECO:0000256" key="2">
    <source>
        <dbReference type="ARBA" id="ARBA00022723"/>
    </source>
</evidence>
<dbReference type="GO" id="GO:0009055">
    <property type="term" value="F:electron transfer activity"/>
    <property type="evidence" value="ECO:0007669"/>
    <property type="project" value="InterPro"/>
</dbReference>
<feature type="domain" description="Cytochrome c" evidence="6">
    <location>
        <begin position="27"/>
        <end position="111"/>
    </location>
</feature>
<dbReference type="PANTHER" id="PTHR44103">
    <property type="entry name" value="PROPROTEIN CONVERTASE P"/>
    <property type="match status" value="1"/>
</dbReference>
<gene>
    <name evidence="7" type="ORF">EOJ36_08160</name>
</gene>
<dbReference type="InterPro" id="IPR009056">
    <property type="entry name" value="Cyt_c-like_dom"/>
</dbReference>
<dbReference type="PANTHER" id="PTHR44103:SF1">
    <property type="entry name" value="PROPROTEIN CONVERTASE P"/>
    <property type="match status" value="1"/>
</dbReference>
<dbReference type="PROSITE" id="PS51007">
    <property type="entry name" value="CYTC"/>
    <property type="match status" value="1"/>
</dbReference>
<evidence type="ECO:0000313" key="8">
    <source>
        <dbReference type="Proteomes" id="UP000282832"/>
    </source>
</evidence>
<proteinExistence type="predicted"/>
<dbReference type="EMBL" id="SACY01000003">
    <property type="protein sequence ID" value="RVU24969.1"/>
    <property type="molecule type" value="Genomic_DNA"/>
</dbReference>
<dbReference type="Pfam" id="PF13517">
    <property type="entry name" value="FG-GAP_3"/>
    <property type="match status" value="1"/>
</dbReference>
<keyword evidence="4 5" id="KW-0408">Iron</keyword>
<sequence>MRYKFQFIIGLFVYLLILEISLLSCNKNVEEGEQLAKQYCGSCHLLPQPDILPKNVWQYSTLPYMGIMLGVSKEIDALEKPLSDYAIMQPGSQMLSDADWEKIKAYYLEKAPMELSHPAYENLPEKKNMFAVEDLPIGKSNGTIPNFTAVRIDEKAKKIIAGDQSNRVIWTLNSEGKVLNSLEDQNALTHVDGFNGNYLYTFIGTTTQANPDVVGSVDAFNVGKISKDVIKSLNRPIEVIAKNLDSNPEEELISCEFGFKEGGLSVWKKIGTNWKRNIITAQTGATHVIAKDLNGDNRLDLIALFAQGDERIIKYINKGNLQFDEQILLRFPSIQGTSSFDMGDIDQDGDLDIVCTAGDNADFSTIFKPYHGVYVYENSGNFVFKQKNFYQQNGATKVMLGDFDGDKDLDMVSIALFPDVEKRGEEGFIYFENVKKSFQEFSLPIQHLGRWSVMDTGDVDGDGDLDIVLGSHAVAKFPQGAFDPAWKNAKGLLILRNKTK</sequence>
<evidence type="ECO:0000313" key="7">
    <source>
        <dbReference type="EMBL" id="RVU24969.1"/>
    </source>
</evidence>
<dbReference type="RefSeq" id="WP_127804190.1">
    <property type="nucleotide sequence ID" value="NZ_SACY01000003.1"/>
</dbReference>
<dbReference type="InterPro" id="IPR036909">
    <property type="entry name" value="Cyt_c-like_dom_sf"/>
</dbReference>
<dbReference type="AlphaFoldDB" id="A0A437PRU6"/>
<organism evidence="7 8">
    <name type="scientific">Sandaracinomonas limnophila</name>
    <dbReference type="NCBI Taxonomy" id="1862386"/>
    <lineage>
        <taxon>Bacteria</taxon>
        <taxon>Pseudomonadati</taxon>
        <taxon>Bacteroidota</taxon>
        <taxon>Cytophagia</taxon>
        <taxon>Cytophagales</taxon>
        <taxon>Flectobacillaceae</taxon>
        <taxon>Sandaracinomonas</taxon>
    </lineage>
</organism>
<dbReference type="GO" id="GO:0046872">
    <property type="term" value="F:metal ion binding"/>
    <property type="evidence" value="ECO:0007669"/>
    <property type="project" value="UniProtKB-KW"/>
</dbReference>
<keyword evidence="1 5" id="KW-0349">Heme</keyword>
<evidence type="ECO:0000256" key="5">
    <source>
        <dbReference type="PROSITE-ProRule" id="PRU00433"/>
    </source>
</evidence>
<accession>A0A437PRU6</accession>
<comment type="caution">
    <text evidence="7">The sequence shown here is derived from an EMBL/GenBank/DDBJ whole genome shotgun (WGS) entry which is preliminary data.</text>
</comment>
<dbReference type="Gene3D" id="2.130.10.130">
    <property type="entry name" value="Integrin alpha, N-terminal"/>
    <property type="match status" value="1"/>
</dbReference>
<protein>
    <submittedName>
        <fullName evidence="7">VCBS repeat-containing protein</fullName>
    </submittedName>
</protein>